<dbReference type="EMBL" id="GG738848">
    <property type="protein sequence ID" value="EFC49414.1"/>
    <property type="molecule type" value="Genomic_DNA"/>
</dbReference>
<evidence type="ECO:0000256" key="3">
    <source>
        <dbReference type="PIRSR" id="PIRSR606689-1"/>
    </source>
</evidence>
<evidence type="ECO:0000259" key="5">
    <source>
        <dbReference type="Pfam" id="PF01556"/>
    </source>
</evidence>
<dbReference type="RefSeq" id="XP_002682158.1">
    <property type="nucleotide sequence ID" value="XM_002682112.1"/>
</dbReference>
<evidence type="ECO:0000313" key="6">
    <source>
        <dbReference type="EMBL" id="EFC49414.1"/>
    </source>
</evidence>
<feature type="compositionally biased region" description="Polar residues" evidence="4">
    <location>
        <begin position="309"/>
        <end position="326"/>
    </location>
</feature>
<dbReference type="SUPFAM" id="SSF49493">
    <property type="entry name" value="HSP40/DnaJ peptide-binding domain"/>
    <property type="match status" value="1"/>
</dbReference>
<dbReference type="eggNOG" id="KOG0077">
    <property type="taxonomic scope" value="Eukaryota"/>
</dbReference>
<name>D2V165_NAEGR</name>
<dbReference type="Pfam" id="PF00025">
    <property type="entry name" value="Arf"/>
    <property type="match status" value="1"/>
</dbReference>
<dbReference type="PANTHER" id="PTHR43888">
    <property type="entry name" value="DNAJ-LIKE-2, ISOFORM A-RELATED"/>
    <property type="match status" value="1"/>
</dbReference>
<accession>D2V165</accession>
<dbReference type="GO" id="GO:0030544">
    <property type="term" value="F:Hsp70 protein binding"/>
    <property type="evidence" value="ECO:0007669"/>
    <property type="project" value="InterPro"/>
</dbReference>
<feature type="region of interest" description="Disordered" evidence="4">
    <location>
        <begin position="309"/>
        <end position="347"/>
    </location>
</feature>
<feature type="compositionally biased region" description="Low complexity" evidence="4">
    <location>
        <begin position="330"/>
        <end position="346"/>
    </location>
</feature>
<keyword evidence="7" id="KW-1185">Reference proteome</keyword>
<evidence type="ECO:0000256" key="2">
    <source>
        <dbReference type="ARBA" id="ARBA00023134"/>
    </source>
</evidence>
<gene>
    <name evidence="6" type="ORF">NAEGRDRAFT_62774</name>
</gene>
<keyword evidence="2 3" id="KW-0342">GTP-binding</keyword>
<feature type="binding site" evidence="3">
    <location>
        <position position="24"/>
    </location>
    <ligand>
        <name>GTP</name>
        <dbReference type="ChEBI" id="CHEBI:37565"/>
    </ligand>
</feature>
<dbReference type="InterPro" id="IPR027417">
    <property type="entry name" value="P-loop_NTPase"/>
</dbReference>
<dbReference type="GO" id="GO:0003924">
    <property type="term" value="F:GTPase activity"/>
    <property type="evidence" value="ECO:0007669"/>
    <property type="project" value="InterPro"/>
</dbReference>
<dbReference type="GO" id="GO:0006457">
    <property type="term" value="P:protein folding"/>
    <property type="evidence" value="ECO:0007669"/>
    <property type="project" value="InterPro"/>
</dbReference>
<evidence type="ECO:0000313" key="7">
    <source>
        <dbReference type="Proteomes" id="UP000006671"/>
    </source>
</evidence>
<dbReference type="Pfam" id="PF01556">
    <property type="entry name" value="DnaJ_C"/>
    <property type="match status" value="1"/>
</dbReference>
<dbReference type="AlphaFoldDB" id="D2V165"/>
<dbReference type="GeneID" id="8852631"/>
<dbReference type="VEuPathDB" id="AmoebaDB:NAEGRDRAFT_62774"/>
<organism evidence="7">
    <name type="scientific">Naegleria gruberi</name>
    <name type="common">Amoeba</name>
    <dbReference type="NCBI Taxonomy" id="5762"/>
    <lineage>
        <taxon>Eukaryota</taxon>
        <taxon>Discoba</taxon>
        <taxon>Heterolobosea</taxon>
        <taxon>Tetramitia</taxon>
        <taxon>Eutetramitia</taxon>
        <taxon>Vahlkampfiidae</taxon>
        <taxon>Naegleria</taxon>
    </lineage>
</organism>
<sequence>MINAEQAQIETEHVRIKHLYDYGGYTCGKKEWKNNLTDLHSNVLSGIVYCVDCADTNRFEEAKETLKEIMEIEQVKNVPIVILGTHCDKLKDGQVGNLEKVLEIEENLGDRFNNPELERSMKLFYCTISRKESWIDPFKVRIQGQSMSMLVEREIQIPRGFKYRKRIVFEGEGEFDDQVKDRNSSTGDLVVIVEPVKEKDLKLERVGPDQEHLKYVHTLTLKEALTSELVSFQIDLFGVKKLDVRIDNSQNLITPDYFHVVKGEGMPTEDETFGDLVIYFNIQFPNKISPKSTQQLLKILSKYESSQEYVTPSESTATPSDTASNHNVDKNSTVKTSDSSSTSSDNQGSLLRNLFWSKTLTRAQSLFGSHQQ</sequence>
<proteinExistence type="predicted"/>
<dbReference type="KEGG" id="ngr:NAEGRDRAFT_62774"/>
<dbReference type="OrthoDB" id="550424at2759"/>
<dbReference type="Gene3D" id="2.60.260.20">
    <property type="entry name" value="Urease metallochaperone UreE, N-terminal domain"/>
    <property type="match status" value="1"/>
</dbReference>
<protein>
    <submittedName>
        <fullName evidence="6">Predicted protein</fullName>
    </submittedName>
</protein>
<keyword evidence="1 3" id="KW-0547">Nucleotide-binding</keyword>
<dbReference type="InParanoid" id="D2V165"/>
<dbReference type="InterPro" id="IPR006689">
    <property type="entry name" value="Small_GTPase_ARF/SAR"/>
</dbReference>
<dbReference type="InterPro" id="IPR002939">
    <property type="entry name" value="DnaJ_C"/>
</dbReference>
<evidence type="ECO:0000256" key="1">
    <source>
        <dbReference type="ARBA" id="ARBA00022741"/>
    </source>
</evidence>
<dbReference type="eggNOG" id="KOG0712">
    <property type="taxonomic scope" value="Eukaryota"/>
</dbReference>
<reference evidence="6 7" key="1">
    <citation type="journal article" date="2010" name="Cell">
        <title>The genome of Naegleria gruberi illuminates early eukaryotic versatility.</title>
        <authorList>
            <person name="Fritz-Laylin L.K."/>
            <person name="Prochnik S.E."/>
            <person name="Ginger M.L."/>
            <person name="Dacks J.B."/>
            <person name="Carpenter M.L."/>
            <person name="Field M.C."/>
            <person name="Kuo A."/>
            <person name="Paredez A."/>
            <person name="Chapman J."/>
            <person name="Pham J."/>
            <person name="Shu S."/>
            <person name="Neupane R."/>
            <person name="Cipriano M."/>
            <person name="Mancuso J."/>
            <person name="Tu H."/>
            <person name="Salamov A."/>
            <person name="Lindquist E."/>
            <person name="Shapiro H."/>
            <person name="Lucas S."/>
            <person name="Grigoriev I.V."/>
            <person name="Cande W.Z."/>
            <person name="Fulton C."/>
            <person name="Rokhsar D.S."/>
            <person name="Dawson S.C."/>
        </authorList>
    </citation>
    <scope>NUCLEOTIDE SEQUENCE [LARGE SCALE GENOMIC DNA]</scope>
    <source>
        <strain evidence="6 7">NEG-M</strain>
    </source>
</reference>
<dbReference type="SUPFAM" id="SSF52540">
    <property type="entry name" value="P-loop containing nucleoside triphosphate hydrolases"/>
    <property type="match status" value="1"/>
</dbReference>
<dbReference type="GO" id="GO:0005525">
    <property type="term" value="F:GTP binding"/>
    <property type="evidence" value="ECO:0007669"/>
    <property type="project" value="UniProtKB-KW"/>
</dbReference>
<dbReference type="InterPro" id="IPR044713">
    <property type="entry name" value="DNJA1/2-like"/>
</dbReference>
<dbReference type="STRING" id="5762.D2V165"/>
<dbReference type="Gene3D" id="3.40.50.300">
    <property type="entry name" value="P-loop containing nucleotide triphosphate hydrolases"/>
    <property type="match status" value="1"/>
</dbReference>
<dbReference type="InterPro" id="IPR008971">
    <property type="entry name" value="HSP40/DnaJ_pept-bd"/>
</dbReference>
<feature type="domain" description="Chaperone DnaJ C-terminal" evidence="5">
    <location>
        <begin position="152"/>
        <end position="285"/>
    </location>
</feature>
<evidence type="ECO:0000256" key="4">
    <source>
        <dbReference type="SAM" id="MobiDB-lite"/>
    </source>
</evidence>
<dbReference type="Proteomes" id="UP000006671">
    <property type="component" value="Unassembled WGS sequence"/>
</dbReference>
<dbReference type="GO" id="GO:0051082">
    <property type="term" value="F:unfolded protein binding"/>
    <property type="evidence" value="ECO:0007669"/>
    <property type="project" value="InterPro"/>
</dbReference>